<dbReference type="Proteomes" id="UP000595095">
    <property type="component" value="Chromosome"/>
</dbReference>
<keyword evidence="3" id="KW-1185">Reference proteome</keyword>
<dbReference type="EMBL" id="CP064795">
    <property type="protein sequence ID" value="QPG05453.1"/>
    <property type="molecule type" value="Genomic_DNA"/>
</dbReference>
<name>A0A7S9DX05_9ALTE</name>
<keyword evidence="1" id="KW-0812">Transmembrane</keyword>
<keyword evidence="1" id="KW-0472">Membrane</keyword>
<dbReference type="KEGG" id="smaa:IT774_15365"/>
<feature type="transmembrane region" description="Helical" evidence="1">
    <location>
        <begin position="97"/>
        <end position="117"/>
    </location>
</feature>
<dbReference type="RefSeq" id="WP_195810543.1">
    <property type="nucleotide sequence ID" value="NZ_CP064795.1"/>
</dbReference>
<evidence type="ECO:0000313" key="3">
    <source>
        <dbReference type="Proteomes" id="UP000595095"/>
    </source>
</evidence>
<evidence type="ECO:0000256" key="1">
    <source>
        <dbReference type="SAM" id="Phobius"/>
    </source>
</evidence>
<gene>
    <name evidence="2" type="ORF">IT774_15365</name>
</gene>
<reference evidence="2 3" key="1">
    <citation type="submission" date="2020-11" db="EMBL/GenBank/DDBJ databases">
        <title>Complete genome sequence for Salinimonas sp. strain G2-b.</title>
        <authorList>
            <person name="Park S.-J."/>
        </authorList>
    </citation>
    <scope>NUCLEOTIDE SEQUENCE [LARGE SCALE GENOMIC DNA]</scope>
    <source>
        <strain evidence="2 3">G2-b</strain>
    </source>
</reference>
<dbReference type="AlphaFoldDB" id="A0A7S9DX05"/>
<keyword evidence="1" id="KW-1133">Transmembrane helix</keyword>
<accession>A0A7S9DX05</accession>
<organism evidence="2 3">
    <name type="scientific">Salinimonas marina</name>
    <dbReference type="NCBI Taxonomy" id="2785918"/>
    <lineage>
        <taxon>Bacteria</taxon>
        <taxon>Pseudomonadati</taxon>
        <taxon>Pseudomonadota</taxon>
        <taxon>Gammaproteobacteria</taxon>
        <taxon>Alteromonadales</taxon>
        <taxon>Alteromonadaceae</taxon>
        <taxon>Alteromonas/Salinimonas group</taxon>
        <taxon>Salinimonas</taxon>
    </lineage>
</organism>
<evidence type="ECO:0000313" key="2">
    <source>
        <dbReference type="EMBL" id="QPG05453.1"/>
    </source>
</evidence>
<protein>
    <submittedName>
        <fullName evidence="2">Uncharacterized protein</fullName>
    </submittedName>
</protein>
<sequence length="120" mass="14509">MIMIFFIMRFVQQQHVTKLGTFDVRYDRFTTEFLLYHNNQPAYRCWLGLWPFRRVSLNLNQQVYHLNIRWLILWRARLIGPAGIHIKELLSARRRQSYIFAAYTLLLMVFKVSVSLWGSV</sequence>
<proteinExistence type="predicted"/>